<dbReference type="InterPro" id="IPR036047">
    <property type="entry name" value="F-box-like_dom_sf"/>
</dbReference>
<proteinExistence type="predicted"/>
<keyword evidence="2" id="KW-0040">ANK repeat</keyword>
<keyword evidence="1" id="KW-0677">Repeat</keyword>
<dbReference type="InterPro" id="IPR036770">
    <property type="entry name" value="Ankyrin_rpt-contain_sf"/>
</dbReference>
<dbReference type="PANTHER" id="PTHR24198:SF165">
    <property type="entry name" value="ANKYRIN REPEAT-CONTAINING PROTEIN-RELATED"/>
    <property type="match status" value="1"/>
</dbReference>
<reference evidence="5" key="1">
    <citation type="journal article" date="2017" name="Nat. Microbiol.">
        <title>Global analysis of biosynthetic gene clusters reveals vast potential of secondary metabolite production in Penicillium species.</title>
        <authorList>
            <person name="Nielsen J.C."/>
            <person name="Grijseels S."/>
            <person name="Prigent S."/>
            <person name="Ji B."/>
            <person name="Dainat J."/>
            <person name="Nielsen K.F."/>
            <person name="Frisvad J.C."/>
            <person name="Workman M."/>
            <person name="Nielsen J."/>
        </authorList>
    </citation>
    <scope>NUCLEOTIDE SEQUENCE [LARGE SCALE GENOMIC DNA]</scope>
    <source>
        <strain evidence="5">IBT 31811</strain>
    </source>
</reference>
<feature type="domain" description="F-box" evidence="3">
    <location>
        <begin position="1"/>
        <end position="46"/>
    </location>
</feature>
<evidence type="ECO:0000313" key="5">
    <source>
        <dbReference type="Proteomes" id="UP000191672"/>
    </source>
</evidence>
<dbReference type="PROSITE" id="PS50181">
    <property type="entry name" value="FBOX"/>
    <property type="match status" value="1"/>
</dbReference>
<organism evidence="4 5">
    <name type="scientific">Penicillium antarcticum</name>
    <dbReference type="NCBI Taxonomy" id="416450"/>
    <lineage>
        <taxon>Eukaryota</taxon>
        <taxon>Fungi</taxon>
        <taxon>Dikarya</taxon>
        <taxon>Ascomycota</taxon>
        <taxon>Pezizomycotina</taxon>
        <taxon>Eurotiomycetes</taxon>
        <taxon>Eurotiomycetidae</taxon>
        <taxon>Eurotiales</taxon>
        <taxon>Aspergillaceae</taxon>
        <taxon>Penicillium</taxon>
    </lineage>
</organism>
<dbReference type="PANTHER" id="PTHR24198">
    <property type="entry name" value="ANKYRIN REPEAT AND PROTEIN KINASE DOMAIN-CONTAINING PROTEIN"/>
    <property type="match status" value="1"/>
</dbReference>
<dbReference type="Pfam" id="PF00023">
    <property type="entry name" value="Ank"/>
    <property type="match status" value="1"/>
</dbReference>
<dbReference type="EMBL" id="MDYN01000011">
    <property type="protein sequence ID" value="OQD85083.1"/>
    <property type="molecule type" value="Genomic_DNA"/>
</dbReference>
<dbReference type="Gene3D" id="1.25.40.20">
    <property type="entry name" value="Ankyrin repeat-containing domain"/>
    <property type="match status" value="2"/>
</dbReference>
<dbReference type="SUPFAM" id="SSF48403">
    <property type="entry name" value="Ankyrin repeat"/>
    <property type="match status" value="2"/>
</dbReference>
<sequence>MPFHNLPNEIILEILYHLDYQSELNAVAQTCKFLNALANKALYSQLPETTSGFMLERLVTNGNADALRRLIDHGVNINSVLREGGADNLTAVAATNGHLEIVRLLVDQGSLSTNSNDPPLLCALISENMDIAQYLVSRGAKAESCHGLNDQAGALMRTVRAGSLSAVRYLVEKLDFEVDQSTGCILLRESIQNEKWDIAYYLLQAGANTMFNEAHQTMPLLFEAALKGFPDMGVVSFLLEKNGIPKLEDSPHWRVLARRGKREILSHILDNIDMSAAAEEYGAYRSLLVLFSAVGKEGLLRQTLDSKSYILYNYPFARRVALDEVTYKLRCPWNPLHWAVKRDHIGCVDILIEVYSRTLSPEQLKELVSRITLQAVKAGKFLMARHLLCKYPDDTVKLNHIPRAYSGSEDCSRLVLDCVIYQEASPGALKGLFGEACRYGNSSAVKNWLEILELRGIEIRLQKTADSGLQDDEVNQLFKSVACPCNFEIFNMLLEHMNVELCPSSPTHQQILLNFVRSTETEVVKLFLDKGFDVNNLCCDEQGRMLSLLVTAASDWGADEEVERMTQLLLDRGALADSIGHNGITALTHATEEMRQGVIDMLLDRGANPIFGLGDRITPLEIAARDFKSDVLKKFLNVMDTRNLKFDNILSLLPSLTDDNVDWSVDTAKALTQYHWRCLYPV</sequence>
<protein>
    <recommendedName>
        <fullName evidence="3">F-box domain-containing protein</fullName>
    </recommendedName>
</protein>
<dbReference type="SMART" id="SM00248">
    <property type="entry name" value="ANK"/>
    <property type="match status" value="9"/>
</dbReference>
<dbReference type="Proteomes" id="UP000191672">
    <property type="component" value="Unassembled WGS sequence"/>
</dbReference>
<dbReference type="InterPro" id="IPR001810">
    <property type="entry name" value="F-box_dom"/>
</dbReference>
<name>A0A1V6Q779_9EURO</name>
<evidence type="ECO:0000259" key="3">
    <source>
        <dbReference type="PROSITE" id="PS50181"/>
    </source>
</evidence>
<evidence type="ECO:0000256" key="2">
    <source>
        <dbReference type="ARBA" id="ARBA00023043"/>
    </source>
</evidence>
<evidence type="ECO:0000256" key="1">
    <source>
        <dbReference type="ARBA" id="ARBA00022737"/>
    </source>
</evidence>
<comment type="caution">
    <text evidence="4">The sequence shown here is derived from an EMBL/GenBank/DDBJ whole genome shotgun (WGS) entry which is preliminary data.</text>
</comment>
<dbReference type="AlphaFoldDB" id="A0A1V6Q779"/>
<dbReference type="SUPFAM" id="SSF81383">
    <property type="entry name" value="F-box domain"/>
    <property type="match status" value="1"/>
</dbReference>
<dbReference type="Pfam" id="PF12796">
    <property type="entry name" value="Ank_2"/>
    <property type="match status" value="1"/>
</dbReference>
<keyword evidence="5" id="KW-1185">Reference proteome</keyword>
<dbReference type="InterPro" id="IPR002110">
    <property type="entry name" value="Ankyrin_rpt"/>
</dbReference>
<accession>A0A1V6Q779</accession>
<dbReference type="STRING" id="416450.A0A1V6Q779"/>
<dbReference type="Pfam" id="PF12937">
    <property type="entry name" value="F-box-like"/>
    <property type="match status" value="1"/>
</dbReference>
<evidence type="ECO:0000313" key="4">
    <source>
        <dbReference type="EMBL" id="OQD85083.1"/>
    </source>
</evidence>
<gene>
    <name evidence="4" type="ORF">PENANT_c011G04196</name>
</gene>